<proteinExistence type="predicted"/>
<evidence type="ECO:0000313" key="1">
    <source>
        <dbReference type="EMBL" id="KAK0747255.1"/>
    </source>
</evidence>
<reference evidence="1" key="1">
    <citation type="submission" date="2023-06" db="EMBL/GenBank/DDBJ databases">
        <title>Genome-scale phylogeny and comparative genomics of the fungal order Sordariales.</title>
        <authorList>
            <consortium name="Lawrence Berkeley National Laboratory"/>
            <person name="Hensen N."/>
            <person name="Bonometti L."/>
            <person name="Westerberg I."/>
            <person name="Brannstrom I.O."/>
            <person name="Guillou S."/>
            <person name="Cros-Aarteil S."/>
            <person name="Calhoun S."/>
            <person name="Haridas S."/>
            <person name="Kuo A."/>
            <person name="Mondo S."/>
            <person name="Pangilinan J."/>
            <person name="Riley R."/>
            <person name="Labutti K."/>
            <person name="Andreopoulos B."/>
            <person name="Lipzen A."/>
            <person name="Chen C."/>
            <person name="Yanf M."/>
            <person name="Daum C."/>
            <person name="Ng V."/>
            <person name="Clum A."/>
            <person name="Steindorff A."/>
            <person name="Ohm R."/>
            <person name="Martin F."/>
            <person name="Silar P."/>
            <person name="Natvig D."/>
            <person name="Lalanne C."/>
            <person name="Gautier V."/>
            <person name="Ament-Velasquez S.L."/>
            <person name="Kruys A."/>
            <person name="Hutchinson M.I."/>
            <person name="Powell A.J."/>
            <person name="Barry K."/>
            <person name="Miller A.N."/>
            <person name="Grigoriev I.V."/>
            <person name="Debuchy R."/>
            <person name="Gladieux P."/>
            <person name="Thoren M.H."/>
            <person name="Johannesson H."/>
        </authorList>
    </citation>
    <scope>NUCLEOTIDE SEQUENCE</scope>
    <source>
        <strain evidence="1">CBS 540.89</strain>
    </source>
</reference>
<keyword evidence="2" id="KW-1185">Reference proteome</keyword>
<dbReference type="Proteomes" id="UP001172159">
    <property type="component" value="Unassembled WGS sequence"/>
</dbReference>
<protein>
    <submittedName>
        <fullName evidence="1">Uncharacterized protein</fullName>
    </submittedName>
</protein>
<accession>A0AA40K613</accession>
<organism evidence="1 2">
    <name type="scientific">Apiosordaria backusii</name>
    <dbReference type="NCBI Taxonomy" id="314023"/>
    <lineage>
        <taxon>Eukaryota</taxon>
        <taxon>Fungi</taxon>
        <taxon>Dikarya</taxon>
        <taxon>Ascomycota</taxon>
        <taxon>Pezizomycotina</taxon>
        <taxon>Sordariomycetes</taxon>
        <taxon>Sordariomycetidae</taxon>
        <taxon>Sordariales</taxon>
        <taxon>Lasiosphaeriaceae</taxon>
        <taxon>Apiosordaria</taxon>
    </lineage>
</organism>
<gene>
    <name evidence="1" type="ORF">B0T21DRAFT_353980</name>
</gene>
<dbReference type="AlphaFoldDB" id="A0AA40K613"/>
<name>A0AA40K613_9PEZI</name>
<dbReference type="EMBL" id="JAUKTV010000001">
    <property type="protein sequence ID" value="KAK0747255.1"/>
    <property type="molecule type" value="Genomic_DNA"/>
</dbReference>
<evidence type="ECO:0000313" key="2">
    <source>
        <dbReference type="Proteomes" id="UP001172159"/>
    </source>
</evidence>
<sequence length="90" mass="9989">MKKAWLCNLSSPVQIYTPDFILAPFLPVLVVHLLSAESVLEAGACSLAFWLGWGRERSGNRGSQLPRGPIPYYHYNAAVGSQKLPMFPTR</sequence>
<comment type="caution">
    <text evidence="1">The sequence shown here is derived from an EMBL/GenBank/DDBJ whole genome shotgun (WGS) entry which is preliminary data.</text>
</comment>